<gene>
    <name evidence="4" type="ORF">TrVE_jg2991</name>
</gene>
<feature type="compositionally biased region" description="Acidic residues" evidence="1">
    <location>
        <begin position="81"/>
        <end position="92"/>
    </location>
</feature>
<feature type="region of interest" description="Disordered" evidence="1">
    <location>
        <begin position="80"/>
        <end position="104"/>
    </location>
</feature>
<dbReference type="AlphaFoldDB" id="A0A9W7CLQ9"/>
<evidence type="ECO:0000256" key="2">
    <source>
        <dbReference type="SAM" id="Phobius"/>
    </source>
</evidence>
<feature type="transmembrane region" description="Helical" evidence="2">
    <location>
        <begin position="117"/>
        <end position="135"/>
    </location>
</feature>
<comment type="caution">
    <text evidence="4">The sequence shown here is derived from an EMBL/GenBank/DDBJ whole genome shotgun (WGS) entry which is preliminary data.</text>
</comment>
<accession>A0A9W7CLQ9</accession>
<keyword evidence="5" id="KW-1185">Reference proteome</keyword>
<keyword evidence="2" id="KW-0472">Membrane</keyword>
<keyword evidence="2" id="KW-0812">Transmembrane</keyword>
<evidence type="ECO:0000313" key="4">
    <source>
        <dbReference type="EMBL" id="GMI08661.1"/>
    </source>
</evidence>
<reference evidence="5" key="1">
    <citation type="journal article" date="2023" name="Commun. Biol.">
        <title>Genome analysis of Parmales, the sister group of diatoms, reveals the evolutionary specialization of diatoms from phago-mixotrophs to photoautotrophs.</title>
        <authorList>
            <person name="Ban H."/>
            <person name="Sato S."/>
            <person name="Yoshikawa S."/>
            <person name="Yamada K."/>
            <person name="Nakamura Y."/>
            <person name="Ichinomiya M."/>
            <person name="Sato N."/>
            <person name="Blanc-Mathieu R."/>
            <person name="Endo H."/>
            <person name="Kuwata A."/>
            <person name="Ogata H."/>
        </authorList>
    </citation>
    <scope>NUCLEOTIDE SEQUENCE [LARGE SCALE GENOMIC DNA]</scope>
    <source>
        <strain evidence="5">NIES 3699</strain>
    </source>
</reference>
<dbReference type="EMBL" id="BRXX01000385">
    <property type="protein sequence ID" value="GMI08661.1"/>
    <property type="molecule type" value="Genomic_DNA"/>
</dbReference>
<keyword evidence="3" id="KW-0732">Signal</keyword>
<feature type="chain" id="PRO_5040973059" evidence="3">
    <location>
        <begin position="25"/>
        <end position="137"/>
    </location>
</feature>
<organism evidence="4 5">
    <name type="scientific">Triparma verrucosa</name>
    <dbReference type="NCBI Taxonomy" id="1606542"/>
    <lineage>
        <taxon>Eukaryota</taxon>
        <taxon>Sar</taxon>
        <taxon>Stramenopiles</taxon>
        <taxon>Ochrophyta</taxon>
        <taxon>Bolidophyceae</taxon>
        <taxon>Parmales</taxon>
        <taxon>Triparmaceae</taxon>
        <taxon>Triparma</taxon>
    </lineage>
</organism>
<evidence type="ECO:0000256" key="1">
    <source>
        <dbReference type="SAM" id="MobiDB-lite"/>
    </source>
</evidence>
<evidence type="ECO:0000256" key="3">
    <source>
        <dbReference type="SAM" id="SignalP"/>
    </source>
</evidence>
<feature type="signal peptide" evidence="3">
    <location>
        <begin position="1"/>
        <end position="24"/>
    </location>
</feature>
<evidence type="ECO:0000313" key="5">
    <source>
        <dbReference type="Proteomes" id="UP001165160"/>
    </source>
</evidence>
<name>A0A9W7CLQ9_9STRA</name>
<dbReference type="Proteomes" id="UP001165160">
    <property type="component" value="Unassembled WGS sequence"/>
</dbReference>
<protein>
    <submittedName>
        <fullName evidence="4">Uncharacterized protein</fullName>
    </submittedName>
</protein>
<keyword evidence="2" id="KW-1133">Transmembrane helix</keyword>
<proteinExistence type="predicted"/>
<sequence length="137" mass="14668">MKSTVTSLLLVLLVCLTSFPEMQMHMMSASTGHRSSFIVMAQEDGAEDLDKVETPVVEEEAGETEEEVEIEEEIEAVKEVEQEEEVVVDGDGDASAPATKKSDPNQILDLVAENKKAVFGVVGAAVAGGAGWAFIRN</sequence>